<gene>
    <name evidence="3" type="ORF">GJ700_32385</name>
</gene>
<evidence type="ECO:0000256" key="2">
    <source>
        <dbReference type="SAM" id="Phobius"/>
    </source>
</evidence>
<proteinExistence type="predicted"/>
<evidence type="ECO:0000256" key="1">
    <source>
        <dbReference type="SAM" id="MobiDB-lite"/>
    </source>
</evidence>
<feature type="region of interest" description="Disordered" evidence="1">
    <location>
        <begin position="25"/>
        <end position="45"/>
    </location>
</feature>
<protein>
    <submittedName>
        <fullName evidence="3">Uncharacterized protein</fullName>
    </submittedName>
</protein>
<organism evidence="3 4">
    <name type="scientific">Pseudoduganella rivuli</name>
    <dbReference type="NCBI Taxonomy" id="2666085"/>
    <lineage>
        <taxon>Bacteria</taxon>
        <taxon>Pseudomonadati</taxon>
        <taxon>Pseudomonadota</taxon>
        <taxon>Betaproteobacteria</taxon>
        <taxon>Burkholderiales</taxon>
        <taxon>Oxalobacteraceae</taxon>
        <taxon>Telluria group</taxon>
        <taxon>Pseudoduganella</taxon>
    </lineage>
</organism>
<evidence type="ECO:0000313" key="3">
    <source>
        <dbReference type="EMBL" id="MRV76419.1"/>
    </source>
</evidence>
<feature type="transmembrane region" description="Helical" evidence="2">
    <location>
        <begin position="6"/>
        <end position="22"/>
    </location>
</feature>
<keyword evidence="2" id="KW-1133">Transmembrane helix</keyword>
<dbReference type="RefSeq" id="WP_154381910.1">
    <property type="nucleotide sequence ID" value="NZ_WKJJ01000032.1"/>
</dbReference>
<evidence type="ECO:0000313" key="4">
    <source>
        <dbReference type="Proteomes" id="UP000446768"/>
    </source>
</evidence>
<name>A0A7X2IUT7_9BURK</name>
<keyword evidence="2" id="KW-0472">Membrane</keyword>
<accession>A0A7X2IUT7</accession>
<dbReference type="Proteomes" id="UP000446768">
    <property type="component" value="Unassembled WGS sequence"/>
</dbReference>
<comment type="caution">
    <text evidence="3">The sequence shown here is derived from an EMBL/GenBank/DDBJ whole genome shotgun (WGS) entry which is preliminary data.</text>
</comment>
<reference evidence="3 4" key="1">
    <citation type="submission" date="2019-11" db="EMBL/GenBank/DDBJ databases">
        <title>Novel species isolated from a subtropical stream in China.</title>
        <authorList>
            <person name="Lu H."/>
        </authorList>
    </citation>
    <scope>NUCLEOTIDE SEQUENCE [LARGE SCALE GENOMIC DNA]</scope>
    <source>
        <strain evidence="3 4">FT92W</strain>
    </source>
</reference>
<keyword evidence="2" id="KW-0812">Transmembrane</keyword>
<dbReference type="EMBL" id="WKJJ01000032">
    <property type="protein sequence ID" value="MRV76419.1"/>
    <property type="molecule type" value="Genomic_DNA"/>
</dbReference>
<keyword evidence="4" id="KW-1185">Reference proteome</keyword>
<dbReference type="AlphaFoldDB" id="A0A7X2IUT7"/>
<sequence>MESALWALNIVAVCILCIWALREDQPPKDAPKEPSAPGRKPSERK</sequence>